<name>A0A173ZZ93_FLAPL</name>
<organism evidence="1 3">
    <name type="scientific">Flavonifractor plautii</name>
    <name type="common">Fusobacterium plautii</name>
    <dbReference type="NCBI Taxonomy" id="292800"/>
    <lineage>
        <taxon>Bacteria</taxon>
        <taxon>Bacillati</taxon>
        <taxon>Bacillota</taxon>
        <taxon>Clostridia</taxon>
        <taxon>Eubacteriales</taxon>
        <taxon>Oscillospiraceae</taxon>
        <taxon>Flavonifractor</taxon>
    </lineage>
</organism>
<accession>A0A173ZZ93</accession>
<reference evidence="1 3" key="1">
    <citation type="submission" date="2015-09" db="EMBL/GenBank/DDBJ databases">
        <authorList>
            <consortium name="Pathogen Informatics"/>
        </authorList>
    </citation>
    <scope>NUCLEOTIDE SEQUENCE [LARGE SCALE GENOMIC DNA]</scope>
    <source>
        <strain evidence="1 3">2789STDY5608854</strain>
    </source>
</reference>
<dbReference type="AlphaFoldDB" id="A0A173ZZ93"/>
<dbReference type="Proteomes" id="UP000434475">
    <property type="component" value="Unassembled WGS sequence"/>
</dbReference>
<dbReference type="EMBL" id="CYZT01000018">
    <property type="protein sequence ID" value="CUN81357.1"/>
    <property type="molecule type" value="Genomic_DNA"/>
</dbReference>
<evidence type="ECO:0000313" key="3">
    <source>
        <dbReference type="Proteomes" id="UP000095746"/>
    </source>
</evidence>
<evidence type="ECO:0000313" key="1">
    <source>
        <dbReference type="EMBL" id="CUN81357.1"/>
    </source>
</evidence>
<reference evidence="2 4" key="2">
    <citation type="journal article" date="2019" name="Nat. Med.">
        <title>A library of human gut bacterial isolates paired with longitudinal multiomics data enables mechanistic microbiome research.</title>
        <authorList>
            <person name="Poyet M."/>
            <person name="Groussin M."/>
            <person name="Gibbons S.M."/>
            <person name="Avila-Pacheco J."/>
            <person name="Jiang X."/>
            <person name="Kearney S.M."/>
            <person name="Perrotta A.R."/>
            <person name="Berdy B."/>
            <person name="Zhao S."/>
            <person name="Lieberman T.D."/>
            <person name="Swanson P.K."/>
            <person name="Smith M."/>
            <person name="Roesemann S."/>
            <person name="Alexander J.E."/>
            <person name="Rich S.A."/>
            <person name="Livny J."/>
            <person name="Vlamakis H."/>
            <person name="Clish C."/>
            <person name="Bullock K."/>
            <person name="Deik A."/>
            <person name="Scott J."/>
            <person name="Pierce K.A."/>
            <person name="Xavier R.J."/>
            <person name="Alm E.J."/>
        </authorList>
    </citation>
    <scope>NUCLEOTIDE SEQUENCE [LARGE SCALE GENOMIC DNA]</scope>
    <source>
        <strain evidence="2 4">BIOML-A2</strain>
    </source>
</reference>
<dbReference type="EMBL" id="WKPR01000029">
    <property type="protein sequence ID" value="MSB21902.1"/>
    <property type="molecule type" value="Genomic_DNA"/>
</dbReference>
<gene>
    <name evidence="1" type="ORF">ERS852411_00525</name>
    <name evidence="2" type="ORF">GKE97_20700</name>
</gene>
<dbReference type="Pfam" id="PF14198">
    <property type="entry name" value="TnpV"/>
    <property type="match status" value="1"/>
</dbReference>
<sequence length="117" mass="13551">MELTYTEVDGYFYPDLTLPETEDHRPLGKYGLLRKTYLKRYRPMMYDRLLLAGKLDVHLRKIDALAAEQVDRVIADLAAKEGVDEQLKATDQLRWVGQMNSFKAAAEEQVLREIVYG</sequence>
<dbReference type="RefSeq" id="WP_009260862.1">
    <property type="nucleotide sequence ID" value="NZ_JADMVA010000003.1"/>
</dbReference>
<proteinExistence type="predicted"/>
<dbReference type="InterPro" id="IPR026989">
    <property type="entry name" value="TnpV"/>
</dbReference>
<evidence type="ECO:0000313" key="4">
    <source>
        <dbReference type="Proteomes" id="UP000434475"/>
    </source>
</evidence>
<dbReference type="Proteomes" id="UP000095746">
    <property type="component" value="Unassembled WGS sequence"/>
</dbReference>
<evidence type="ECO:0000313" key="2">
    <source>
        <dbReference type="EMBL" id="MSB21902.1"/>
    </source>
</evidence>
<protein>
    <submittedName>
        <fullName evidence="2">TnpV protein</fullName>
    </submittedName>
</protein>